<reference evidence="1 2" key="1">
    <citation type="journal article" date="2013" name="Nat. Commun.">
        <title>The evolution and pathogenic mechanisms of the rice sheath blight pathogen.</title>
        <authorList>
            <person name="Zheng A."/>
            <person name="Lin R."/>
            <person name="Xu L."/>
            <person name="Qin P."/>
            <person name="Tang C."/>
            <person name="Ai P."/>
            <person name="Zhang D."/>
            <person name="Liu Y."/>
            <person name="Sun Z."/>
            <person name="Feng H."/>
            <person name="Wang Y."/>
            <person name="Chen Y."/>
            <person name="Liang X."/>
            <person name="Fu R."/>
            <person name="Li Q."/>
            <person name="Zhang J."/>
            <person name="Yu X."/>
            <person name="Xie Z."/>
            <person name="Ding L."/>
            <person name="Guan P."/>
            <person name="Tang J."/>
            <person name="Liang Y."/>
            <person name="Wang S."/>
            <person name="Deng Q."/>
            <person name="Li S."/>
            <person name="Zhu J."/>
            <person name="Wang L."/>
            <person name="Liu H."/>
            <person name="Li P."/>
        </authorList>
    </citation>
    <scope>NUCLEOTIDE SEQUENCE [LARGE SCALE GENOMIC DNA]</scope>
    <source>
        <strain evidence="2">AG-1 IA</strain>
    </source>
</reference>
<name>L8X5Z9_THACA</name>
<dbReference type="AlphaFoldDB" id="L8X5Z9"/>
<organism evidence="1 2">
    <name type="scientific">Thanatephorus cucumeris (strain AG1-IA)</name>
    <name type="common">Rice sheath blight fungus</name>
    <name type="synonym">Rhizoctonia solani</name>
    <dbReference type="NCBI Taxonomy" id="983506"/>
    <lineage>
        <taxon>Eukaryota</taxon>
        <taxon>Fungi</taxon>
        <taxon>Dikarya</taxon>
        <taxon>Basidiomycota</taxon>
        <taxon>Agaricomycotina</taxon>
        <taxon>Agaricomycetes</taxon>
        <taxon>Cantharellales</taxon>
        <taxon>Ceratobasidiaceae</taxon>
        <taxon>Rhizoctonia</taxon>
        <taxon>Rhizoctonia solani AG-1</taxon>
    </lineage>
</organism>
<protein>
    <submittedName>
        <fullName evidence="1">Uncharacterized protein</fullName>
    </submittedName>
</protein>
<proteinExistence type="predicted"/>
<accession>L8X5Z9</accession>
<evidence type="ECO:0000313" key="2">
    <source>
        <dbReference type="Proteomes" id="UP000011668"/>
    </source>
</evidence>
<dbReference type="HOGENOM" id="CLU_1361239_0_0_1"/>
<keyword evidence="2" id="KW-1185">Reference proteome</keyword>
<dbReference type="Proteomes" id="UP000011668">
    <property type="component" value="Unassembled WGS sequence"/>
</dbReference>
<dbReference type="EMBL" id="AFRT01000438">
    <property type="protein sequence ID" value="ELU44064.1"/>
    <property type="molecule type" value="Genomic_DNA"/>
</dbReference>
<sequence>MNMDNNKTYNESTKVLHPVYAVRRAVSTAPPMTTSLNVSCNAFEPGTSRFFSVSILYCCLRYARVRGGTGDERREKERRAWGLNGCHGRAGLYTRPAVTEFGENLSSGQGGTTCTLNQYDPVYDQQANANVQFQDLTLWEWKCVAWPFFPTSSPNVLRVQLSGITYYFPAFVQSMTLCGSGPPSALCLHTINTCALSGGLG</sequence>
<evidence type="ECO:0000313" key="1">
    <source>
        <dbReference type="EMBL" id="ELU44064.1"/>
    </source>
</evidence>
<gene>
    <name evidence="1" type="ORF">AG1IA_01910</name>
</gene>
<comment type="caution">
    <text evidence="1">The sequence shown here is derived from an EMBL/GenBank/DDBJ whole genome shotgun (WGS) entry which is preliminary data.</text>
</comment>